<proteinExistence type="predicted"/>
<organism evidence="1 2">
    <name type="scientific">Haloarcula limicola</name>
    <dbReference type="NCBI Taxonomy" id="1429915"/>
    <lineage>
        <taxon>Archaea</taxon>
        <taxon>Methanobacteriati</taxon>
        <taxon>Methanobacteriota</taxon>
        <taxon>Stenosarchaea group</taxon>
        <taxon>Halobacteria</taxon>
        <taxon>Halobacteriales</taxon>
        <taxon>Haloarculaceae</taxon>
        <taxon>Haloarcula</taxon>
    </lineage>
</organism>
<dbReference type="AlphaFoldDB" id="A0A8J8C565"/>
<sequence>MTSSTGRTEYIVEQLAAISGVLKDDIHVSDDTVTTYVPTNQLEQAKELENIEVEVLEEQEHEYLISAKASQ</sequence>
<dbReference type="RefSeq" id="WP_162319497.1">
    <property type="nucleotide sequence ID" value="NZ_JAHQXF010000005.1"/>
</dbReference>
<evidence type="ECO:0000313" key="2">
    <source>
        <dbReference type="Proteomes" id="UP000766550"/>
    </source>
</evidence>
<name>A0A8J8C565_9EURY</name>
<accession>A0A8J8C565</accession>
<dbReference type="EMBL" id="JAHQXF010000005">
    <property type="protein sequence ID" value="MBV0926396.1"/>
    <property type="molecule type" value="Genomic_DNA"/>
</dbReference>
<reference evidence="1 2" key="1">
    <citation type="submission" date="2021-06" db="EMBL/GenBank/DDBJ databases">
        <title>New haloarchaea isolates fom saline soil.</title>
        <authorList>
            <person name="Duran-Viseras A."/>
            <person name="Sanchez-Porro C.S."/>
            <person name="Ventosa A."/>
        </authorList>
    </citation>
    <scope>NUCLEOTIDE SEQUENCE [LARGE SCALE GENOMIC DNA]</scope>
    <source>
        <strain evidence="1 2">JCM 183640</strain>
    </source>
</reference>
<dbReference type="Proteomes" id="UP000766550">
    <property type="component" value="Unassembled WGS sequence"/>
</dbReference>
<protein>
    <submittedName>
        <fullName evidence="1">Uncharacterized protein</fullName>
    </submittedName>
</protein>
<comment type="caution">
    <text evidence="1">The sequence shown here is derived from an EMBL/GenBank/DDBJ whole genome shotgun (WGS) entry which is preliminary data.</text>
</comment>
<keyword evidence="2" id="KW-1185">Reference proteome</keyword>
<evidence type="ECO:0000313" key="1">
    <source>
        <dbReference type="EMBL" id="MBV0926396.1"/>
    </source>
</evidence>
<gene>
    <name evidence="1" type="ORF">KTS45_19495</name>
</gene>